<keyword evidence="6" id="KW-1185">Reference proteome</keyword>
<name>A0A6H5HCE3_9HEMI</name>
<dbReference type="GO" id="GO:0000981">
    <property type="term" value="F:DNA-binding transcription factor activity, RNA polymerase II-specific"/>
    <property type="evidence" value="ECO:0007669"/>
    <property type="project" value="TreeGrafter"/>
</dbReference>
<keyword evidence="3" id="KW-0539">Nucleus</keyword>
<accession>A0A6H5HCE3</accession>
<dbReference type="PANTHER" id="PTHR23043:SF39">
    <property type="entry name" value="DYSFUSION, ISOFORM D"/>
    <property type="match status" value="1"/>
</dbReference>
<dbReference type="GO" id="GO:0000977">
    <property type="term" value="F:RNA polymerase II transcription regulatory region sequence-specific DNA binding"/>
    <property type="evidence" value="ECO:0007669"/>
    <property type="project" value="TreeGrafter"/>
</dbReference>
<gene>
    <name evidence="5" type="ORF">NTEN_LOCUS19253</name>
</gene>
<organism evidence="5 6">
    <name type="scientific">Nesidiocoris tenuis</name>
    <dbReference type="NCBI Taxonomy" id="355587"/>
    <lineage>
        <taxon>Eukaryota</taxon>
        <taxon>Metazoa</taxon>
        <taxon>Ecdysozoa</taxon>
        <taxon>Arthropoda</taxon>
        <taxon>Hexapoda</taxon>
        <taxon>Insecta</taxon>
        <taxon>Pterygota</taxon>
        <taxon>Neoptera</taxon>
        <taxon>Paraneoptera</taxon>
        <taxon>Hemiptera</taxon>
        <taxon>Heteroptera</taxon>
        <taxon>Panheteroptera</taxon>
        <taxon>Cimicomorpha</taxon>
        <taxon>Miridae</taxon>
        <taxon>Dicyphina</taxon>
        <taxon>Nesidiocoris</taxon>
    </lineage>
</organism>
<keyword evidence="1" id="KW-0805">Transcription regulation</keyword>
<feature type="non-terminal residue" evidence="5">
    <location>
        <position position="280"/>
    </location>
</feature>
<evidence type="ECO:0000256" key="2">
    <source>
        <dbReference type="ARBA" id="ARBA00023163"/>
    </source>
</evidence>
<protein>
    <submittedName>
        <fullName evidence="5">Uncharacterized protein</fullName>
    </submittedName>
</protein>
<proteinExistence type="predicted"/>
<dbReference type="EMBL" id="CADCXU010028223">
    <property type="protein sequence ID" value="CAB0014846.1"/>
    <property type="molecule type" value="Genomic_DNA"/>
</dbReference>
<evidence type="ECO:0000256" key="1">
    <source>
        <dbReference type="ARBA" id="ARBA00023015"/>
    </source>
</evidence>
<dbReference type="PANTHER" id="PTHR23043">
    <property type="entry name" value="HYPOXIA-INDUCIBLE FACTOR 1 ALPHA"/>
    <property type="match status" value="1"/>
</dbReference>
<reference evidence="5 6" key="1">
    <citation type="submission" date="2020-02" db="EMBL/GenBank/DDBJ databases">
        <authorList>
            <person name="Ferguson B K."/>
        </authorList>
    </citation>
    <scope>NUCLEOTIDE SEQUENCE [LARGE SCALE GENOMIC DNA]</scope>
</reference>
<evidence type="ECO:0000256" key="3">
    <source>
        <dbReference type="ARBA" id="ARBA00023242"/>
    </source>
</evidence>
<evidence type="ECO:0000256" key="4">
    <source>
        <dbReference type="SAM" id="MobiDB-lite"/>
    </source>
</evidence>
<evidence type="ECO:0000313" key="5">
    <source>
        <dbReference type="EMBL" id="CAB0014846.1"/>
    </source>
</evidence>
<sequence>MKAPFLIRPYGTPRLKRSCRGRRMLRRWAPAEIPTVEDFDNRNSESSNVMGSRPLESGLYGNGPPRKSRESETGKSPARLHRLLRTRPVPIVIFSSTKCTFSFGLCTRTGIKIRWTVGNCETGILGRSKLIIGRFSELYHRFWTNWCKNEDLLIHGDSMYDMIDKQDHQGIQSELLRSANTPGDDTRMFLCRMNVSRNARRQMRFGDQKKTLKGTLAVTVVLVQGHYLSFLPLCSRNEPVFLATCTPVAMPETRECVVQGATNVFTTIHSMDMKFVHVDR</sequence>
<evidence type="ECO:0000313" key="6">
    <source>
        <dbReference type="Proteomes" id="UP000479000"/>
    </source>
</evidence>
<dbReference type="OrthoDB" id="9978016at2759"/>
<keyword evidence="2" id="KW-0804">Transcription</keyword>
<dbReference type="GO" id="GO:0010557">
    <property type="term" value="P:positive regulation of macromolecule biosynthetic process"/>
    <property type="evidence" value="ECO:0007669"/>
    <property type="project" value="UniProtKB-ARBA"/>
</dbReference>
<dbReference type="AlphaFoldDB" id="A0A6H5HCE3"/>
<dbReference type="Proteomes" id="UP000479000">
    <property type="component" value="Unassembled WGS sequence"/>
</dbReference>
<feature type="region of interest" description="Disordered" evidence="4">
    <location>
        <begin position="37"/>
        <end position="79"/>
    </location>
</feature>